<dbReference type="AlphaFoldDB" id="A0A0F9LFY9"/>
<reference evidence="1" key="1">
    <citation type="journal article" date="2015" name="Nature">
        <title>Complex archaea that bridge the gap between prokaryotes and eukaryotes.</title>
        <authorList>
            <person name="Spang A."/>
            <person name="Saw J.H."/>
            <person name="Jorgensen S.L."/>
            <person name="Zaremba-Niedzwiedzka K."/>
            <person name="Martijn J."/>
            <person name="Lind A.E."/>
            <person name="van Eijk R."/>
            <person name="Schleper C."/>
            <person name="Guy L."/>
            <person name="Ettema T.J."/>
        </authorList>
    </citation>
    <scope>NUCLEOTIDE SEQUENCE</scope>
</reference>
<organism evidence="1">
    <name type="scientific">marine sediment metagenome</name>
    <dbReference type="NCBI Taxonomy" id="412755"/>
    <lineage>
        <taxon>unclassified sequences</taxon>
        <taxon>metagenomes</taxon>
        <taxon>ecological metagenomes</taxon>
    </lineage>
</organism>
<protein>
    <submittedName>
        <fullName evidence="1">Uncharacterized protein</fullName>
    </submittedName>
</protein>
<name>A0A0F9LFY9_9ZZZZ</name>
<sequence>GVSVDEKGNITRRFGPAKKPKQFDVQQLNDILFQATHTKDKKGKTVEIEPSTQDIIALRIAAEQSGFELRRIPKTFATVSKFGKAIPGTFTYRLVPKVKRPKGTSKKIDVKSLTDAQLDAIIGSK</sequence>
<evidence type="ECO:0000313" key="1">
    <source>
        <dbReference type="EMBL" id="KKM86131.1"/>
    </source>
</evidence>
<comment type="caution">
    <text evidence="1">The sequence shown here is derived from an EMBL/GenBank/DDBJ whole genome shotgun (WGS) entry which is preliminary data.</text>
</comment>
<feature type="non-terminal residue" evidence="1">
    <location>
        <position position="1"/>
    </location>
</feature>
<accession>A0A0F9LFY9</accession>
<proteinExistence type="predicted"/>
<dbReference type="EMBL" id="LAZR01007301">
    <property type="protein sequence ID" value="KKM86131.1"/>
    <property type="molecule type" value="Genomic_DNA"/>
</dbReference>
<gene>
    <name evidence="1" type="ORF">LCGC14_1282040</name>
</gene>